<comment type="catalytic activity">
    <reaction evidence="8">
        <text>a 1-O-(1Z-alkenyl)-sn-glycero-3-phosphocholine + H2O = a 2,3-saturated aldehyde + sn-glycerol 3-phosphocholine</text>
        <dbReference type="Rhea" id="RHEA:22544"/>
        <dbReference type="ChEBI" id="CHEBI:15377"/>
        <dbReference type="ChEBI" id="CHEBI:16870"/>
        <dbReference type="ChEBI" id="CHEBI:73359"/>
        <dbReference type="ChEBI" id="CHEBI:77287"/>
        <dbReference type="EC" id="3.3.2.2"/>
    </reaction>
</comment>
<evidence type="ECO:0000313" key="12">
    <source>
        <dbReference type="Proteomes" id="UP001519460"/>
    </source>
</evidence>
<accession>A0ABD0L2S4</accession>
<feature type="transmembrane region" description="Helical" evidence="9">
    <location>
        <begin position="143"/>
        <end position="164"/>
    </location>
</feature>
<evidence type="ECO:0000256" key="7">
    <source>
        <dbReference type="ARBA" id="ARBA00049458"/>
    </source>
</evidence>
<keyword evidence="5 9" id="KW-0472">Membrane</keyword>
<evidence type="ECO:0000256" key="5">
    <source>
        <dbReference type="ARBA" id="ARBA00023136"/>
    </source>
</evidence>
<sequence length="235" mass="26241">MTSDLRLTPFLVLALVFFVVGKPHLDYPPETVTSALTKAAPIWFLVAYLSLVIRDARQAKKDTSYAVWIRYGLMLSSVGDVCIVWRQTLFLPGVLFFTGAHLCYIKALTSKVDMTAGETQHKIVFLVLSVISYLSALPNFESFAMAVAVLVYNAVITIMGYLSLQRHLVEKTEASLCGLVGAASFLLSDAILGFDRWTYRFFFAEMVVMVTYYAAQFFITVGSVHSSVKSTREQR</sequence>
<evidence type="ECO:0000256" key="9">
    <source>
        <dbReference type="SAM" id="Phobius"/>
    </source>
</evidence>
<dbReference type="PANTHER" id="PTHR31885">
    <property type="entry name" value="GH04784P"/>
    <property type="match status" value="1"/>
</dbReference>
<name>A0ABD0L2S4_9CAEN</name>
<evidence type="ECO:0000256" key="1">
    <source>
        <dbReference type="ARBA" id="ARBA00004141"/>
    </source>
</evidence>
<dbReference type="AlphaFoldDB" id="A0ABD0L2S4"/>
<feature type="transmembrane region" description="Helical" evidence="9">
    <location>
        <begin position="206"/>
        <end position="228"/>
    </location>
</feature>
<feature type="signal peptide" evidence="10">
    <location>
        <begin position="1"/>
        <end position="21"/>
    </location>
</feature>
<comment type="caution">
    <text evidence="11">The sequence shown here is derived from an EMBL/GenBank/DDBJ whole genome shotgun (WGS) entry which is preliminary data.</text>
</comment>
<keyword evidence="10" id="KW-0732">Signal</keyword>
<dbReference type="GO" id="GO:0016020">
    <property type="term" value="C:membrane"/>
    <property type="evidence" value="ECO:0007669"/>
    <property type="project" value="UniProtKB-SubCell"/>
</dbReference>
<evidence type="ECO:0000256" key="3">
    <source>
        <dbReference type="ARBA" id="ARBA00022692"/>
    </source>
</evidence>
<organism evidence="11 12">
    <name type="scientific">Batillaria attramentaria</name>
    <dbReference type="NCBI Taxonomy" id="370345"/>
    <lineage>
        <taxon>Eukaryota</taxon>
        <taxon>Metazoa</taxon>
        <taxon>Spiralia</taxon>
        <taxon>Lophotrochozoa</taxon>
        <taxon>Mollusca</taxon>
        <taxon>Gastropoda</taxon>
        <taxon>Caenogastropoda</taxon>
        <taxon>Sorbeoconcha</taxon>
        <taxon>Cerithioidea</taxon>
        <taxon>Batillariidae</taxon>
        <taxon>Batillaria</taxon>
    </lineage>
</organism>
<comment type="catalytic activity">
    <reaction evidence="7">
        <text>a 1-O-(1Z-alkenyl)-sn-glycero-3-phosphoethanolamine + H2O = a 2,3-saturated aldehyde + sn-glycero-3-phosphoethanolamine</text>
        <dbReference type="Rhea" id="RHEA:16905"/>
        <dbReference type="ChEBI" id="CHEBI:15377"/>
        <dbReference type="ChEBI" id="CHEBI:73359"/>
        <dbReference type="ChEBI" id="CHEBI:77288"/>
        <dbReference type="ChEBI" id="CHEBI:143890"/>
        <dbReference type="EC" id="3.3.2.2"/>
    </reaction>
</comment>
<reference evidence="11 12" key="1">
    <citation type="journal article" date="2023" name="Sci. Data">
        <title>Genome assembly of the Korean intertidal mud-creeper Batillaria attramentaria.</title>
        <authorList>
            <person name="Patra A.K."/>
            <person name="Ho P.T."/>
            <person name="Jun S."/>
            <person name="Lee S.J."/>
            <person name="Kim Y."/>
            <person name="Won Y.J."/>
        </authorList>
    </citation>
    <scope>NUCLEOTIDE SEQUENCE [LARGE SCALE GENOMIC DNA]</scope>
    <source>
        <strain evidence="11">Wonlab-2016</strain>
    </source>
</reference>
<evidence type="ECO:0000256" key="8">
    <source>
        <dbReference type="ARBA" id="ARBA00049560"/>
    </source>
</evidence>
<feature type="transmembrane region" description="Helical" evidence="9">
    <location>
        <begin position="65"/>
        <end position="83"/>
    </location>
</feature>
<feature type="chain" id="PRO_5044792986" description="lysoplasmalogenase" evidence="10">
    <location>
        <begin position="22"/>
        <end position="235"/>
    </location>
</feature>
<dbReference type="GO" id="GO:0047408">
    <property type="term" value="F:alkenylglycerophosphocholine hydrolase activity"/>
    <property type="evidence" value="ECO:0007669"/>
    <property type="project" value="UniProtKB-EC"/>
</dbReference>
<evidence type="ECO:0000313" key="11">
    <source>
        <dbReference type="EMBL" id="KAK7493536.1"/>
    </source>
</evidence>
<feature type="transmembrane region" description="Helical" evidence="9">
    <location>
        <begin position="176"/>
        <end position="194"/>
    </location>
</feature>
<dbReference type="PANTHER" id="PTHR31885:SF6">
    <property type="entry name" value="GH04784P"/>
    <property type="match status" value="1"/>
</dbReference>
<comment type="subcellular location">
    <subcellularLocation>
        <location evidence="1">Membrane</location>
        <topology evidence="1">Multi-pass membrane protein</topology>
    </subcellularLocation>
</comment>
<evidence type="ECO:0000256" key="4">
    <source>
        <dbReference type="ARBA" id="ARBA00022989"/>
    </source>
</evidence>
<gene>
    <name evidence="11" type="ORF">BaRGS_00015247</name>
</gene>
<keyword evidence="12" id="KW-1185">Reference proteome</keyword>
<dbReference type="EC" id="3.3.2.2" evidence="6"/>
<dbReference type="Pfam" id="PF07947">
    <property type="entry name" value="YhhN"/>
    <property type="match status" value="1"/>
</dbReference>
<protein>
    <recommendedName>
        <fullName evidence="6">lysoplasmalogenase</fullName>
        <ecNumber evidence="6">3.3.2.2</ecNumber>
    </recommendedName>
</protein>
<keyword evidence="3 9" id="KW-0812">Transmembrane</keyword>
<comment type="similarity">
    <text evidence="2">Belongs to the TMEM86 family.</text>
</comment>
<feature type="transmembrane region" description="Helical" evidence="9">
    <location>
        <begin position="31"/>
        <end position="53"/>
    </location>
</feature>
<evidence type="ECO:0000256" key="2">
    <source>
        <dbReference type="ARBA" id="ARBA00007375"/>
    </source>
</evidence>
<evidence type="ECO:0000256" key="10">
    <source>
        <dbReference type="SAM" id="SignalP"/>
    </source>
</evidence>
<evidence type="ECO:0000256" key="6">
    <source>
        <dbReference type="ARBA" id="ARBA00035673"/>
    </source>
</evidence>
<keyword evidence="4 9" id="KW-1133">Transmembrane helix</keyword>
<dbReference type="EMBL" id="JACVVK020000092">
    <property type="protein sequence ID" value="KAK7493536.1"/>
    <property type="molecule type" value="Genomic_DNA"/>
</dbReference>
<dbReference type="InterPro" id="IPR012506">
    <property type="entry name" value="TMEM86B-like"/>
</dbReference>
<dbReference type="Proteomes" id="UP001519460">
    <property type="component" value="Unassembled WGS sequence"/>
</dbReference>
<proteinExistence type="inferred from homology"/>